<gene>
    <name evidence="2" type="ORF">IV433_17470</name>
</gene>
<organism evidence="2 3">
    <name type="scientific">Rahnella laticis</name>
    <dbReference type="NCBI Taxonomy" id="2787622"/>
    <lineage>
        <taxon>Bacteria</taxon>
        <taxon>Pseudomonadati</taxon>
        <taxon>Pseudomonadota</taxon>
        <taxon>Gammaproteobacteria</taxon>
        <taxon>Enterobacterales</taxon>
        <taxon>Yersiniaceae</taxon>
        <taxon>Rahnella</taxon>
    </lineage>
</organism>
<evidence type="ECO:0000313" key="3">
    <source>
        <dbReference type="Proteomes" id="UP000636811"/>
    </source>
</evidence>
<dbReference type="Pfam" id="PF15977">
    <property type="entry name" value="HTH_46"/>
    <property type="match status" value="1"/>
</dbReference>
<sequence>MSPWLEYKTYAAGHRFTRSVKEQSKCYIVRTGAVSIHRQPDDILIDYIPAPTIRGIIPIPDDFESLYVIKIFEEAEIAIIDIDVFDILLSELNLWEPFARHMQLLASLAPEVIFRLNSRRIYEAVRMQLYELMAKPESIREQIIVENFIRAKVQASRSAVMHILSELRKGEYVVIENGVLKSVNSIPERF</sequence>
<dbReference type="InterPro" id="IPR018490">
    <property type="entry name" value="cNMP-bd_dom_sf"/>
</dbReference>
<dbReference type="Proteomes" id="UP000636811">
    <property type="component" value="Unassembled WGS sequence"/>
</dbReference>
<reference evidence="2 3" key="1">
    <citation type="submission" date="2020-11" db="EMBL/GenBank/DDBJ databases">
        <title>Taxonomic investigation of Rahnella strains.</title>
        <authorList>
            <person name="Lee S.D."/>
        </authorList>
    </citation>
    <scope>NUCLEOTIDE SEQUENCE [LARGE SCALE GENOMIC DNA]</scope>
    <source>
        <strain evidence="2 3">SAP-17</strain>
    </source>
</reference>
<feature type="domain" description="IprA winged helix-turn-helix" evidence="1">
    <location>
        <begin position="122"/>
        <end position="187"/>
    </location>
</feature>
<dbReference type="Gene3D" id="2.60.120.10">
    <property type="entry name" value="Jelly Rolls"/>
    <property type="match status" value="1"/>
</dbReference>
<proteinExistence type="predicted"/>
<accession>A0ABS0E877</accession>
<evidence type="ECO:0000259" key="1">
    <source>
        <dbReference type="Pfam" id="PF15977"/>
    </source>
</evidence>
<name>A0ABS0E877_9GAMM</name>
<dbReference type="InterPro" id="IPR014710">
    <property type="entry name" value="RmlC-like_jellyroll"/>
</dbReference>
<dbReference type="SUPFAM" id="SSF51206">
    <property type="entry name" value="cAMP-binding domain-like"/>
    <property type="match status" value="1"/>
</dbReference>
<protein>
    <submittedName>
        <fullName evidence="2">Helix-turn-helix domain-containing protein</fullName>
    </submittedName>
</protein>
<evidence type="ECO:0000313" key="2">
    <source>
        <dbReference type="EMBL" id="MBF7981207.1"/>
    </source>
</evidence>
<dbReference type="RefSeq" id="WP_195815215.1">
    <property type="nucleotide sequence ID" value="NZ_JADOBI010000008.1"/>
</dbReference>
<dbReference type="EMBL" id="JADOBI010000008">
    <property type="protein sequence ID" value="MBF7981207.1"/>
    <property type="molecule type" value="Genomic_DNA"/>
</dbReference>
<dbReference type="InterPro" id="IPR041687">
    <property type="entry name" value="HTH_46"/>
</dbReference>
<comment type="caution">
    <text evidence="2">The sequence shown here is derived from an EMBL/GenBank/DDBJ whole genome shotgun (WGS) entry which is preliminary data.</text>
</comment>
<keyword evidence="3" id="KW-1185">Reference proteome</keyword>